<keyword evidence="3" id="KW-1185">Reference proteome</keyword>
<dbReference type="SUPFAM" id="SSF82866">
    <property type="entry name" value="Multidrug efflux transporter AcrB transmembrane domain"/>
    <property type="match status" value="2"/>
</dbReference>
<feature type="transmembrane region" description="Helical" evidence="1">
    <location>
        <begin position="917"/>
        <end position="942"/>
    </location>
</feature>
<name>A0ABS9MQF1_9BURK</name>
<dbReference type="Gene3D" id="3.30.70.1440">
    <property type="entry name" value="Multidrug efflux transporter AcrB pore domain"/>
    <property type="match status" value="1"/>
</dbReference>
<feature type="transmembrane region" description="Helical" evidence="1">
    <location>
        <begin position="866"/>
        <end position="884"/>
    </location>
</feature>
<dbReference type="PRINTS" id="PR00702">
    <property type="entry name" value="ACRIFLAVINRP"/>
</dbReference>
<proteinExistence type="predicted"/>
<gene>
    <name evidence="2" type="ORF">MAF45_05265</name>
</gene>
<dbReference type="PANTHER" id="PTHR32063">
    <property type="match status" value="1"/>
</dbReference>
<dbReference type="RefSeq" id="WP_237978505.1">
    <property type="nucleotide sequence ID" value="NZ_JAKNCT010000005.1"/>
</dbReference>
<dbReference type="InterPro" id="IPR001036">
    <property type="entry name" value="Acrflvin-R"/>
</dbReference>
<evidence type="ECO:0000313" key="3">
    <source>
        <dbReference type="Proteomes" id="UP001297600"/>
    </source>
</evidence>
<feature type="transmembrane region" description="Helical" evidence="1">
    <location>
        <begin position="963"/>
        <end position="982"/>
    </location>
</feature>
<feature type="transmembrane region" description="Helical" evidence="1">
    <location>
        <begin position="334"/>
        <end position="353"/>
    </location>
</feature>
<dbReference type="Proteomes" id="UP001297600">
    <property type="component" value="Unassembled WGS sequence"/>
</dbReference>
<feature type="transmembrane region" description="Helical" evidence="1">
    <location>
        <begin position="529"/>
        <end position="548"/>
    </location>
</feature>
<protein>
    <submittedName>
        <fullName evidence="2">Efflux RND transporter permease subunit</fullName>
    </submittedName>
</protein>
<reference evidence="2 3" key="1">
    <citation type="submission" date="2022-02" db="EMBL/GenBank/DDBJ databases">
        <title>Mesosutterella porci, a novel member of the family Sutterellaceae from pig feces.</title>
        <authorList>
            <person name="Wylensek D."/>
            <person name="Clavel T."/>
        </authorList>
    </citation>
    <scope>NUCLEOTIDE SEQUENCE [LARGE SCALE GENOMIC DNA]</scope>
    <source>
        <strain evidence="3">oilRF-744-wt-GAM-9</strain>
    </source>
</reference>
<feature type="transmembrane region" description="Helical" evidence="1">
    <location>
        <begin position="463"/>
        <end position="490"/>
    </location>
</feature>
<dbReference type="Gene3D" id="1.20.1640.10">
    <property type="entry name" value="Multidrug efflux transporter AcrB transmembrane domain"/>
    <property type="match status" value="2"/>
</dbReference>
<dbReference type="Gene3D" id="3.30.2090.10">
    <property type="entry name" value="Multidrug efflux transporter AcrB TolC docking domain, DN and DC subdomains"/>
    <property type="match status" value="2"/>
</dbReference>
<dbReference type="Gene3D" id="3.30.70.1320">
    <property type="entry name" value="Multidrug efflux transporter AcrB pore domain like"/>
    <property type="match status" value="1"/>
</dbReference>
<keyword evidence="1" id="KW-0472">Membrane</keyword>
<feature type="transmembrane region" description="Helical" evidence="1">
    <location>
        <begin position="360"/>
        <end position="381"/>
    </location>
</feature>
<comment type="caution">
    <text evidence="2">The sequence shown here is derived from an EMBL/GenBank/DDBJ whole genome shotgun (WGS) entry which is preliminary data.</text>
</comment>
<keyword evidence="1" id="KW-1133">Transmembrane helix</keyword>
<keyword evidence="1" id="KW-0812">Transmembrane</keyword>
<dbReference type="Pfam" id="PF00873">
    <property type="entry name" value="ACR_tran"/>
    <property type="match status" value="1"/>
</dbReference>
<feature type="transmembrane region" description="Helical" evidence="1">
    <location>
        <begin position="431"/>
        <end position="451"/>
    </location>
</feature>
<sequence length="1047" mass="112460">MNLSRLFIFRPIATLLLTIAVILGGLLGYRSLSISALPEVDYPVIQVTTLFPGAGPEVMATSVTAPLERQLGQMSGLNQMYSVSSGGTSVITLRFNLELSLDVAEQEVQAAINAADSLLPSDLPNKPTYKKVNPADTPILTLAATSDTLPLTQVQDLINTRAALKLSQISGVGLVSLAGGQQLAVRIRVNPTALASHGLALSDVNTAISNANVNGSKGGFDGNERSITIDANDQLRTPAEYENLVLKYEDGQALHLRDVARVEYAPQDEYQEAWANGKPAIIINIQRQPGTNVVSIVDKIKAKLPEIEAALPGSVKIATLTDRTQTIRASIEDVQFELMLSISLVVMVSFLFLRTIAATFIPSLAVPLSIIGTFGVMYLAGFSLNNLSLMALTIATGFVIDDAIVVVENIQRHIDDGMKPLDAALQGSKEIGFTIMSLTISLIAVLIPLLFMGDVVGRLFREFSITLAVSIAVSMCVSLTLTPMLSAYLLRHVPESEHSRITQAFGRGFDWLLNLYKRCLRFVLGHQKATLAVAVGTLALTAVLYLWVPSGFFPSQDTGVIQGITEAPGDVSFKEMSRRQQALSELILKDPAVASVASIVGVDATNNSSLNNGRLQITLKDFGSRDGANTVIDRLRKASGQVPGIRLYAIKSQDLNVDDMVTPSQYQLTFDSTDREELDEWVPKFVKTLSQRQGFRGVVSSLDNSGRVAYVDINREAAARYGISASDIDAALYNAFGQRLISTIYTQANQYRVVLEVSPDLKKDLSAFSKVYLKSGTADSSATGSDLMVPLSNLVTISEKTGPVSYSRISQTPAATVSFNLAEGFSIEEAREAVSETLSSIKIPSTIRVKPQGALSSYESSNANTLWLILAAVAVVYVVLGVLYESWIHPVTVISTLPSAAIGALLALKIAGMEFTLIALIGIILLIGIVKKNAIMLIDFALAEQRAGKPPFEAIYNACLLRFRPIMMTTCAALLGALPLAFASGSGAEFRVPMGIVIASGLLFSQLLTLFTTPVIYLFFERLSGRYDGAVSFAWLKKPAAAGEGAS</sequence>
<evidence type="ECO:0000313" key="2">
    <source>
        <dbReference type="EMBL" id="MCG5030853.1"/>
    </source>
</evidence>
<dbReference type="SUPFAM" id="SSF82714">
    <property type="entry name" value="Multidrug efflux transporter AcrB TolC docking domain, DN and DC subdomains"/>
    <property type="match status" value="2"/>
</dbReference>
<dbReference type="PANTHER" id="PTHR32063:SF21">
    <property type="entry name" value="MULTIDRUG RESISTANCE PROTEIN MDTB"/>
    <property type="match status" value="1"/>
</dbReference>
<organism evidence="2 3">
    <name type="scientific">Mesosutterella porci</name>
    <dbReference type="NCBI Taxonomy" id="2915351"/>
    <lineage>
        <taxon>Bacteria</taxon>
        <taxon>Pseudomonadati</taxon>
        <taxon>Pseudomonadota</taxon>
        <taxon>Betaproteobacteria</taxon>
        <taxon>Burkholderiales</taxon>
        <taxon>Sutterellaceae</taxon>
        <taxon>Mesosutterella</taxon>
    </lineage>
</organism>
<feature type="transmembrane region" description="Helical" evidence="1">
    <location>
        <begin position="994"/>
        <end position="1020"/>
    </location>
</feature>
<evidence type="ECO:0000256" key="1">
    <source>
        <dbReference type="SAM" id="Phobius"/>
    </source>
</evidence>
<dbReference type="EMBL" id="JAKNCT010000005">
    <property type="protein sequence ID" value="MCG5030853.1"/>
    <property type="molecule type" value="Genomic_DNA"/>
</dbReference>
<dbReference type="InterPro" id="IPR027463">
    <property type="entry name" value="AcrB_DN_DC_subdom"/>
</dbReference>
<dbReference type="SUPFAM" id="SSF82693">
    <property type="entry name" value="Multidrug efflux transporter AcrB pore domain, PN1, PN2, PC1 and PC2 subdomains"/>
    <property type="match status" value="3"/>
</dbReference>
<accession>A0ABS9MQF1</accession>
<dbReference type="Gene3D" id="3.30.70.1430">
    <property type="entry name" value="Multidrug efflux transporter AcrB pore domain"/>
    <property type="match status" value="2"/>
</dbReference>